<name>A0A183PTZ2_9TREM</name>
<accession>A0A183PTZ2</accession>
<dbReference type="EMBL" id="UZAL01039355">
    <property type="protein sequence ID" value="VDP75288.1"/>
    <property type="molecule type" value="Genomic_DNA"/>
</dbReference>
<protein>
    <submittedName>
        <fullName evidence="1">Uncharacterized protein</fullName>
    </submittedName>
</protein>
<evidence type="ECO:0000313" key="2">
    <source>
        <dbReference type="Proteomes" id="UP000269396"/>
    </source>
</evidence>
<organism evidence="1 2">
    <name type="scientific">Schistosoma mattheei</name>
    <dbReference type="NCBI Taxonomy" id="31246"/>
    <lineage>
        <taxon>Eukaryota</taxon>
        <taxon>Metazoa</taxon>
        <taxon>Spiralia</taxon>
        <taxon>Lophotrochozoa</taxon>
        <taxon>Platyhelminthes</taxon>
        <taxon>Trematoda</taxon>
        <taxon>Digenea</taxon>
        <taxon>Strigeidida</taxon>
        <taxon>Schistosomatoidea</taxon>
        <taxon>Schistosomatidae</taxon>
        <taxon>Schistosoma</taxon>
    </lineage>
</organism>
<gene>
    <name evidence="1" type="ORF">SMTD_LOCUS17827</name>
</gene>
<dbReference type="AlphaFoldDB" id="A0A183PTZ2"/>
<keyword evidence="2" id="KW-1185">Reference proteome</keyword>
<evidence type="ECO:0000313" key="1">
    <source>
        <dbReference type="EMBL" id="VDP75288.1"/>
    </source>
</evidence>
<sequence length="96" mass="10351">MQTLTVQSLVLISIIIGVIPLSFDCVSCLNASSNRSTINSNCSHVKTARLSYVLLLIVILPRKLLIATVGDTGASGIIYERNSSTNKRLIGLDFKS</sequence>
<proteinExistence type="predicted"/>
<reference evidence="1 2" key="1">
    <citation type="submission" date="2018-11" db="EMBL/GenBank/DDBJ databases">
        <authorList>
            <consortium name="Pathogen Informatics"/>
        </authorList>
    </citation>
    <scope>NUCLEOTIDE SEQUENCE [LARGE SCALE GENOMIC DNA]</scope>
    <source>
        <strain>Denwood</strain>
        <strain evidence="2">Zambia</strain>
    </source>
</reference>
<dbReference type="Proteomes" id="UP000269396">
    <property type="component" value="Unassembled WGS sequence"/>
</dbReference>